<evidence type="ECO:0000313" key="2">
    <source>
        <dbReference type="EMBL" id="MCC9070776.1"/>
    </source>
</evidence>
<evidence type="ECO:0000313" key="3">
    <source>
        <dbReference type="Proteomes" id="UP001430919"/>
    </source>
</evidence>
<gene>
    <name evidence="2" type="ORF">LNQ49_04060</name>
</gene>
<organism evidence="2 3">
    <name type="scientific">Flavobacterium pisciphilum</name>
    <dbReference type="NCBI Taxonomy" id="2893755"/>
    <lineage>
        <taxon>Bacteria</taxon>
        <taxon>Pseudomonadati</taxon>
        <taxon>Bacteroidota</taxon>
        <taxon>Flavobacteriia</taxon>
        <taxon>Flavobacteriales</taxon>
        <taxon>Flavobacteriaceae</taxon>
        <taxon>Flavobacterium</taxon>
    </lineage>
</organism>
<reference evidence="2" key="1">
    <citation type="submission" date="2021-11" db="EMBL/GenBank/DDBJ databases">
        <title>Description of novel Flavobacterium species.</title>
        <authorList>
            <person name="Saticioglu I.B."/>
            <person name="Ay H."/>
            <person name="Altun S."/>
            <person name="Duman M."/>
        </authorList>
    </citation>
    <scope>NUCLEOTIDE SEQUENCE</scope>
    <source>
        <strain evidence="2">F-65</strain>
    </source>
</reference>
<protein>
    <submittedName>
        <fullName evidence="2">PAS domain-containing protein</fullName>
    </submittedName>
</protein>
<accession>A0ABS8MPS8</accession>
<dbReference type="Proteomes" id="UP001430919">
    <property type="component" value="Unassembled WGS sequence"/>
</dbReference>
<name>A0ABS8MPS8_9FLAO</name>
<dbReference type="InterPro" id="IPR035965">
    <property type="entry name" value="PAS-like_dom_sf"/>
</dbReference>
<dbReference type="InterPro" id="IPR013655">
    <property type="entry name" value="PAS_fold_3"/>
</dbReference>
<dbReference type="RefSeq" id="WP_229987445.1">
    <property type="nucleotide sequence ID" value="NZ_JAJJMO010000001.1"/>
</dbReference>
<sequence length="201" mass="23207">MDKKCPIPIDEAVKWDTTKTIVSKADLYGNIEYVNDTFSEVSGYDESELVGQAHNIIRHPDMPKVIFKVLWDSISKGKKFHGIVKNLAKSGKYYWVITDFDYIVNEDAKILKYIARRKAISPGVITKVEDLYKRLSKIEQVSGVEGSEKYLIGYLEDHNLDYVELITKLMMDDLNEQIKLESSTEEIEETKKSFFSRFFGN</sequence>
<dbReference type="Pfam" id="PF08447">
    <property type="entry name" value="PAS_3"/>
    <property type="match status" value="1"/>
</dbReference>
<dbReference type="SUPFAM" id="SSF55785">
    <property type="entry name" value="PYP-like sensor domain (PAS domain)"/>
    <property type="match status" value="1"/>
</dbReference>
<dbReference type="EMBL" id="JAJJMO010000001">
    <property type="protein sequence ID" value="MCC9070776.1"/>
    <property type="molecule type" value="Genomic_DNA"/>
</dbReference>
<feature type="domain" description="PAS" evidence="1">
    <location>
        <begin position="16"/>
        <end position="77"/>
    </location>
</feature>
<dbReference type="CDD" id="cd00130">
    <property type="entry name" value="PAS"/>
    <property type="match status" value="1"/>
</dbReference>
<dbReference type="InterPro" id="IPR000014">
    <property type="entry name" value="PAS"/>
</dbReference>
<keyword evidence="3" id="KW-1185">Reference proteome</keyword>
<comment type="caution">
    <text evidence="2">The sequence shown here is derived from an EMBL/GenBank/DDBJ whole genome shotgun (WGS) entry which is preliminary data.</text>
</comment>
<proteinExistence type="predicted"/>
<evidence type="ECO:0000259" key="1">
    <source>
        <dbReference type="PROSITE" id="PS50112"/>
    </source>
</evidence>
<dbReference type="Gene3D" id="3.30.450.20">
    <property type="entry name" value="PAS domain"/>
    <property type="match status" value="1"/>
</dbReference>
<dbReference type="NCBIfam" id="TIGR00229">
    <property type="entry name" value="sensory_box"/>
    <property type="match status" value="1"/>
</dbReference>
<dbReference type="PROSITE" id="PS50112">
    <property type="entry name" value="PAS"/>
    <property type="match status" value="1"/>
</dbReference>